<proteinExistence type="predicted"/>
<name>A0A2U2I646_9BURK</name>
<organism evidence="1 2">
    <name type="scientific">Massilia glaciei</name>
    <dbReference type="NCBI Taxonomy" id="1524097"/>
    <lineage>
        <taxon>Bacteria</taxon>
        <taxon>Pseudomonadati</taxon>
        <taxon>Pseudomonadota</taxon>
        <taxon>Betaproteobacteria</taxon>
        <taxon>Burkholderiales</taxon>
        <taxon>Oxalobacteraceae</taxon>
        <taxon>Telluria group</taxon>
        <taxon>Massilia</taxon>
    </lineage>
</organism>
<keyword evidence="2" id="KW-1185">Reference proteome</keyword>
<evidence type="ECO:0000313" key="2">
    <source>
        <dbReference type="Proteomes" id="UP000241421"/>
    </source>
</evidence>
<gene>
    <name evidence="1" type="ORF">C7C56_002920</name>
</gene>
<evidence type="ECO:0000313" key="1">
    <source>
        <dbReference type="EMBL" id="PWF55230.1"/>
    </source>
</evidence>
<protein>
    <submittedName>
        <fullName evidence="1">Uncharacterized protein</fullName>
    </submittedName>
</protein>
<dbReference type="EMBL" id="PXWF02000041">
    <property type="protein sequence ID" value="PWF55230.1"/>
    <property type="molecule type" value="Genomic_DNA"/>
</dbReference>
<comment type="caution">
    <text evidence="1">The sequence shown here is derived from an EMBL/GenBank/DDBJ whole genome shotgun (WGS) entry which is preliminary data.</text>
</comment>
<accession>A0A2U2I646</accession>
<dbReference type="AlphaFoldDB" id="A0A2U2I646"/>
<reference evidence="1 2" key="1">
    <citation type="submission" date="2018-04" db="EMBL/GenBank/DDBJ databases">
        <title>Massilia violaceinigra sp. nov., a novel purple-pigmented bacterium isolated from Tianshan glacier, Xinjiang, China.</title>
        <authorList>
            <person name="Wang H."/>
        </authorList>
    </citation>
    <scope>NUCLEOTIDE SEQUENCE [LARGE SCALE GENOMIC DNA]</scope>
    <source>
        <strain evidence="1 2">B448-2</strain>
    </source>
</reference>
<sequence length="362" mass="38310">MVAALAMFTLASCSTLYRPPVVVYGGSAFAGLSGVLAQSAGKPVDVVLVHGMCTHDAAWAHGAIDQVMRGLDANYRPRAPGRKAAAAAPEIEIVRREERVGAVPIRFSALVWSPLTTALKQQLAFDMTGTPTDCAAPGECKPRRARLNAMFKDKLLNDCLVDAVIYQGASGPAIEQKVIAALGKVLADGGGAPLVLIAESLGSKITFDALNAMLVSPSREQADAGQDATARLVQVFMAANQLPLLGLAEQSIDTRARAARPAGAGALERFLELRRALPRAQDKRVSALTLVAMTDPNDVLSYRLQPSRYAAPDVHVADVLVSNKPTWFGLIENPFGAHNDYLLNPGVTRIIACGAPAPRDCK</sequence>
<dbReference type="Proteomes" id="UP000241421">
    <property type="component" value="Unassembled WGS sequence"/>
</dbReference>